<protein>
    <submittedName>
        <fullName evidence="1">L-serine ammonia-lyase, iron-sulfur-dependent, subunit alpha</fullName>
    </submittedName>
</protein>
<proteinExistence type="predicted"/>
<gene>
    <name evidence="1" type="primary">sdaAA</name>
    <name evidence="1" type="ORF">CS063_03660</name>
</gene>
<name>A0AC61DED5_9FIRM</name>
<sequence>MDFRNAVELLEYCEVKNKSLSEAMLEREMTLFHLSQEKVWERMKHAYAIMKRATHLPLEKDLKSMGGLLGGEAKRLYKRYEEGKTVCGSLMAKAISYAVGVLEVNSSMGLIVAAPTAGSSGVIPGVLLAIQEEYALEDEVMVQALFNAGAVGYLITLNATVSGAEGGCQAEVGAASAMAAAALCELMGGSPRECLDAASTALTNILGLVCDPIAGLVEAPCQKRNAMGASNALISAEMTLSGIRHLIPFDETVEAMYKVGKSMPSELRETAMGGVAATPTACQLCKGIF</sequence>
<organism evidence="1 2">
    <name type="scientific">Sporanaerobium hydrogeniformans</name>
    <dbReference type="NCBI Taxonomy" id="3072179"/>
    <lineage>
        <taxon>Bacteria</taxon>
        <taxon>Bacillati</taxon>
        <taxon>Bacillota</taxon>
        <taxon>Clostridia</taxon>
        <taxon>Lachnospirales</taxon>
        <taxon>Lachnospiraceae</taxon>
        <taxon>Sporanaerobium</taxon>
    </lineage>
</organism>
<keyword evidence="2" id="KW-1185">Reference proteome</keyword>
<dbReference type="Proteomes" id="UP000224460">
    <property type="component" value="Unassembled WGS sequence"/>
</dbReference>
<evidence type="ECO:0000313" key="1">
    <source>
        <dbReference type="EMBL" id="PHV71669.1"/>
    </source>
</evidence>
<accession>A0AC61DED5</accession>
<comment type="caution">
    <text evidence="1">The sequence shown here is derived from an EMBL/GenBank/DDBJ whole genome shotgun (WGS) entry which is preliminary data.</text>
</comment>
<dbReference type="EMBL" id="PEDL01000002">
    <property type="protein sequence ID" value="PHV71669.1"/>
    <property type="molecule type" value="Genomic_DNA"/>
</dbReference>
<evidence type="ECO:0000313" key="2">
    <source>
        <dbReference type="Proteomes" id="UP000224460"/>
    </source>
</evidence>
<reference evidence="1" key="1">
    <citation type="submission" date="2017-10" db="EMBL/GenBank/DDBJ databases">
        <title>Genome sequence of cellulolytic Lachnospiraceae bacterium XHS1971 isolated from hotspring sediment.</title>
        <authorList>
            <person name="Vasudevan G."/>
            <person name="Joshi A.J."/>
            <person name="Hivarkar S."/>
            <person name="Lanjekar V.B."/>
            <person name="Dhakephalkar P.K."/>
            <person name="Dagar S."/>
        </authorList>
    </citation>
    <scope>NUCLEOTIDE SEQUENCE</scope>
    <source>
        <strain evidence="1">XHS1971</strain>
    </source>
</reference>